<name>A0A0S2K3P8_9GAMM</name>
<dbReference type="Pfam" id="PF13377">
    <property type="entry name" value="Peripla_BP_3"/>
    <property type="match status" value="1"/>
</dbReference>
<dbReference type="InterPro" id="IPR000843">
    <property type="entry name" value="HTH_LacI"/>
</dbReference>
<reference evidence="5 6" key="1">
    <citation type="submission" date="2015-11" db="EMBL/GenBank/DDBJ databases">
        <authorList>
            <person name="Zhang Y."/>
            <person name="Guo Z."/>
        </authorList>
    </citation>
    <scope>NUCLEOTIDE SEQUENCE [LARGE SCALE GENOMIC DNA]</scope>
    <source>
        <strain evidence="5 6">KCTC 12086</strain>
    </source>
</reference>
<dbReference type="CDD" id="cd01392">
    <property type="entry name" value="HTH_LacI"/>
    <property type="match status" value="1"/>
</dbReference>
<dbReference type="Proteomes" id="UP000061457">
    <property type="component" value="Chromosome I"/>
</dbReference>
<dbReference type="InterPro" id="IPR028082">
    <property type="entry name" value="Peripla_BP_I"/>
</dbReference>
<dbReference type="GO" id="GO:0000976">
    <property type="term" value="F:transcription cis-regulatory region binding"/>
    <property type="evidence" value="ECO:0007669"/>
    <property type="project" value="TreeGrafter"/>
</dbReference>
<dbReference type="GO" id="GO:0003700">
    <property type="term" value="F:DNA-binding transcription factor activity"/>
    <property type="evidence" value="ECO:0007669"/>
    <property type="project" value="TreeGrafter"/>
</dbReference>
<dbReference type="PATRIC" id="fig|161398.10.peg.2228"/>
<proteinExistence type="predicted"/>
<dbReference type="PROSITE" id="PS50932">
    <property type="entry name" value="HTH_LACI_2"/>
    <property type="match status" value="1"/>
</dbReference>
<evidence type="ECO:0000256" key="2">
    <source>
        <dbReference type="ARBA" id="ARBA00023125"/>
    </source>
</evidence>
<dbReference type="InterPro" id="IPR046335">
    <property type="entry name" value="LacI/GalR-like_sensor"/>
</dbReference>
<evidence type="ECO:0000313" key="6">
    <source>
        <dbReference type="Proteomes" id="UP000061457"/>
    </source>
</evidence>
<keyword evidence="2" id="KW-0238">DNA-binding</keyword>
<dbReference type="AlphaFoldDB" id="A0A0S2K3P8"/>
<keyword evidence="6" id="KW-1185">Reference proteome</keyword>
<dbReference type="PANTHER" id="PTHR30146">
    <property type="entry name" value="LACI-RELATED TRANSCRIPTIONAL REPRESSOR"/>
    <property type="match status" value="1"/>
</dbReference>
<dbReference type="OrthoDB" id="5171752at2"/>
<evidence type="ECO:0000313" key="5">
    <source>
        <dbReference type="EMBL" id="ALO42687.1"/>
    </source>
</evidence>
<evidence type="ECO:0000259" key="4">
    <source>
        <dbReference type="PROSITE" id="PS50932"/>
    </source>
</evidence>
<dbReference type="KEGG" id="pphe:PP2015_2190"/>
<gene>
    <name evidence="5" type="ORF">PP2015_2190</name>
</gene>
<dbReference type="STRING" id="161398.PP2015_2190"/>
<dbReference type="Gene3D" id="3.40.50.2300">
    <property type="match status" value="2"/>
</dbReference>
<dbReference type="SUPFAM" id="SSF53822">
    <property type="entry name" value="Periplasmic binding protein-like I"/>
    <property type="match status" value="1"/>
</dbReference>
<feature type="domain" description="HTH lacI-type" evidence="4">
    <location>
        <begin position="7"/>
        <end position="61"/>
    </location>
</feature>
<organism evidence="5 6">
    <name type="scientific">Pseudoalteromonas phenolica</name>
    <dbReference type="NCBI Taxonomy" id="161398"/>
    <lineage>
        <taxon>Bacteria</taxon>
        <taxon>Pseudomonadati</taxon>
        <taxon>Pseudomonadota</taxon>
        <taxon>Gammaproteobacteria</taxon>
        <taxon>Alteromonadales</taxon>
        <taxon>Pseudoalteromonadaceae</taxon>
        <taxon>Pseudoalteromonas</taxon>
    </lineage>
</organism>
<dbReference type="SUPFAM" id="SSF47413">
    <property type="entry name" value="lambda repressor-like DNA-binding domains"/>
    <property type="match status" value="1"/>
</dbReference>
<accession>A0A0S2K3P8</accession>
<dbReference type="InterPro" id="IPR010982">
    <property type="entry name" value="Lambda_DNA-bd_dom_sf"/>
</dbReference>
<keyword evidence="1" id="KW-0805">Transcription regulation</keyword>
<dbReference type="Gene3D" id="1.10.260.40">
    <property type="entry name" value="lambda repressor-like DNA-binding domains"/>
    <property type="match status" value="1"/>
</dbReference>
<dbReference type="SMART" id="SM00354">
    <property type="entry name" value="HTH_LACI"/>
    <property type="match status" value="1"/>
</dbReference>
<dbReference type="RefSeq" id="WP_058030399.1">
    <property type="nucleotide sequence ID" value="NZ_CP013187.1"/>
</dbReference>
<dbReference type="PANTHER" id="PTHR30146:SF138">
    <property type="entry name" value="TRANSCRIPTIONAL REGULATORY PROTEIN"/>
    <property type="match status" value="1"/>
</dbReference>
<keyword evidence="3" id="KW-0804">Transcription</keyword>
<dbReference type="CDD" id="cd06279">
    <property type="entry name" value="PBP1_LacI-like"/>
    <property type="match status" value="1"/>
</dbReference>
<sequence>MTDRKWTLKSIAAHLGVSNATVSNAFNRPDQLSKAKREEILAACHELGYFGPNKAARSLRKGTFNIVALVLPDSVEYMVSDPVASSFMRGVAKVLEPQGINLLLFSGNAESVNDIVDFVDGFICYGRPRNTKLITHLEALSKHVVTVDFELDNKASVNINNHEAAYTVAKQAFTGFETTSDNTSDNIEAAILGLRLLDTELICRVYDHHLPELNTSIAHQRLAGFRQAINELGVVIADDKTWNIPESSERYARIAAKEALNTSPRPNVLLCMSDLIALAAAREAQAQGIKIPEELKIVGFDGIDEAELFQPAITTIHQNSENKGQQAAELFINKEKQQVMLPFNLKLGQST</sequence>
<evidence type="ECO:0000256" key="3">
    <source>
        <dbReference type="ARBA" id="ARBA00023163"/>
    </source>
</evidence>
<dbReference type="Pfam" id="PF00356">
    <property type="entry name" value="LacI"/>
    <property type="match status" value="1"/>
</dbReference>
<evidence type="ECO:0000256" key="1">
    <source>
        <dbReference type="ARBA" id="ARBA00023015"/>
    </source>
</evidence>
<dbReference type="EMBL" id="CP013187">
    <property type="protein sequence ID" value="ALO42687.1"/>
    <property type="molecule type" value="Genomic_DNA"/>
</dbReference>
<protein>
    <submittedName>
        <fullName evidence="5">LacI family transcriptional regulator</fullName>
    </submittedName>
</protein>